<organism evidence="1">
    <name type="scientific">marine sediment metagenome</name>
    <dbReference type="NCBI Taxonomy" id="412755"/>
    <lineage>
        <taxon>unclassified sequences</taxon>
        <taxon>metagenomes</taxon>
        <taxon>ecological metagenomes</taxon>
    </lineage>
</organism>
<feature type="non-terminal residue" evidence="1">
    <location>
        <position position="1"/>
    </location>
</feature>
<dbReference type="AlphaFoldDB" id="X1JS21"/>
<proteinExistence type="predicted"/>
<gene>
    <name evidence="1" type="ORF">S03H2_49458</name>
</gene>
<evidence type="ECO:0000313" key="1">
    <source>
        <dbReference type="EMBL" id="GAH72598.1"/>
    </source>
</evidence>
<sequence length="97" mass="10525">QDGQLNAYWYPVVGIPMATMTSGQWGWCQTWGPCFIVSNVANAIGGTAEFRAVVFVSDGSLELAHQSWGSSLSAQFAGYTLSNETSGSEWTQLQLDR</sequence>
<dbReference type="EMBL" id="BARU01031254">
    <property type="protein sequence ID" value="GAH72598.1"/>
    <property type="molecule type" value="Genomic_DNA"/>
</dbReference>
<reference evidence="1" key="1">
    <citation type="journal article" date="2014" name="Front. Microbiol.">
        <title>High frequency of phylogenetically diverse reductive dehalogenase-homologous genes in deep subseafloor sedimentary metagenomes.</title>
        <authorList>
            <person name="Kawai M."/>
            <person name="Futagami T."/>
            <person name="Toyoda A."/>
            <person name="Takaki Y."/>
            <person name="Nishi S."/>
            <person name="Hori S."/>
            <person name="Arai W."/>
            <person name="Tsubouchi T."/>
            <person name="Morono Y."/>
            <person name="Uchiyama I."/>
            <person name="Ito T."/>
            <person name="Fujiyama A."/>
            <person name="Inagaki F."/>
            <person name="Takami H."/>
        </authorList>
    </citation>
    <scope>NUCLEOTIDE SEQUENCE</scope>
    <source>
        <strain evidence="1">Expedition CK06-06</strain>
    </source>
</reference>
<accession>X1JS21</accession>
<comment type="caution">
    <text evidence="1">The sequence shown here is derived from an EMBL/GenBank/DDBJ whole genome shotgun (WGS) entry which is preliminary data.</text>
</comment>
<protein>
    <submittedName>
        <fullName evidence="1">Uncharacterized protein</fullName>
    </submittedName>
</protein>
<name>X1JS21_9ZZZZ</name>